<dbReference type="InterPro" id="IPR000772">
    <property type="entry name" value="Ricin_B_lectin"/>
</dbReference>
<dbReference type="PROSITE" id="PS50231">
    <property type="entry name" value="RICIN_B_LECTIN"/>
    <property type="match status" value="1"/>
</dbReference>
<dbReference type="CDD" id="cd00161">
    <property type="entry name" value="beta-trefoil_Ricin-like"/>
    <property type="match status" value="1"/>
</dbReference>
<dbReference type="GO" id="GO:0046556">
    <property type="term" value="F:alpha-L-arabinofuranosidase activity"/>
    <property type="evidence" value="ECO:0007669"/>
    <property type="project" value="UniProtKB-EC"/>
</dbReference>
<dbReference type="InterPro" id="IPR035992">
    <property type="entry name" value="Ricin_B-like_lectins"/>
</dbReference>
<dbReference type="GeneID" id="49388341"/>
<dbReference type="AlphaFoldDB" id="A0A2K8PRS3"/>
<dbReference type="SUPFAM" id="SSF50370">
    <property type="entry name" value="Ricin B-like lectins"/>
    <property type="match status" value="1"/>
</dbReference>
<dbReference type="Gene3D" id="2.80.10.50">
    <property type="match status" value="3"/>
</dbReference>
<accession>A0A2K8PRS3</accession>
<keyword evidence="1" id="KW-0326">Glycosidase</keyword>
<proteinExistence type="predicted"/>
<dbReference type="KEGG" id="slx:SLAV_36915"/>
<reference evidence="1 2" key="1">
    <citation type="submission" date="2017-11" db="EMBL/GenBank/DDBJ databases">
        <title>Complete genome sequence of Streptomyces lavendulae subsp. lavendulae CCM 3239 (formerly 'Streptomyces aureofaciens CCM 3239'), the producer of the angucycline-type antibiotic auricin.</title>
        <authorList>
            <person name="Busche T."/>
            <person name="Novakova R."/>
            <person name="Al'Dilaimi A."/>
            <person name="Homerova D."/>
            <person name="Feckova L."/>
            <person name="Rezuchova B."/>
            <person name="Mingyar E."/>
            <person name="Csolleiova D."/>
            <person name="Bekeova C."/>
            <person name="Winkler A."/>
            <person name="Sevcikova B."/>
            <person name="Kalinowski J."/>
            <person name="Kormanec J."/>
            <person name="Ruckert C."/>
        </authorList>
    </citation>
    <scope>NUCLEOTIDE SEQUENCE [LARGE SCALE GENOMIC DNA]</scope>
    <source>
        <strain evidence="1 2">CCM 3239</strain>
    </source>
</reference>
<evidence type="ECO:0000313" key="2">
    <source>
        <dbReference type="Proteomes" id="UP000231791"/>
    </source>
</evidence>
<gene>
    <name evidence="1" type="primary">abfB3</name>
    <name evidence="1" type="ORF">SLAV_36915</name>
</gene>
<name>A0A2K8PRS3_STRLA</name>
<protein>
    <submittedName>
        <fullName evidence="1">Extracellular exo-alpha-L-arabinofuranosidase</fullName>
        <ecNumber evidence="1">3.2.1.55</ecNumber>
    </submittedName>
</protein>
<keyword evidence="1" id="KW-0378">Hydrolase</keyword>
<dbReference type="Pfam" id="PF00652">
    <property type="entry name" value="Ricin_B_lectin"/>
    <property type="match status" value="1"/>
</dbReference>
<dbReference type="EMBL" id="CP024985">
    <property type="protein sequence ID" value="ATZ29148.1"/>
    <property type="molecule type" value="Genomic_DNA"/>
</dbReference>
<dbReference type="SMART" id="SM00458">
    <property type="entry name" value="RICIN"/>
    <property type="match status" value="1"/>
</dbReference>
<dbReference type="Proteomes" id="UP000231791">
    <property type="component" value="Chromosome"/>
</dbReference>
<sequence length="182" mass="19421">MKHLIARMTCTLGLLLGSLAATAAPAGAAPATNMTTVTNLAGGSCLEMPGWTGQPGAQAAVWGCNDGDNQNWVFNSMGGGFFQIVNRSSGQCLELAGLPPTTSNGTAVTQWPCNNGRNQLWWFDHWRNVNGQATAELKSAYTGCLEINGWQAGTWGTGAQLWGCNNGDNQRWAFAHDFIFNH</sequence>
<organism evidence="1 2">
    <name type="scientific">Streptomyces lavendulae subsp. lavendulae</name>
    <dbReference type="NCBI Taxonomy" id="58340"/>
    <lineage>
        <taxon>Bacteria</taxon>
        <taxon>Bacillati</taxon>
        <taxon>Actinomycetota</taxon>
        <taxon>Actinomycetes</taxon>
        <taxon>Kitasatosporales</taxon>
        <taxon>Streptomycetaceae</taxon>
        <taxon>Streptomyces</taxon>
    </lineage>
</organism>
<evidence type="ECO:0000313" key="1">
    <source>
        <dbReference type="EMBL" id="ATZ29148.1"/>
    </source>
</evidence>
<keyword evidence="2" id="KW-1185">Reference proteome</keyword>
<dbReference type="EC" id="3.2.1.55" evidence="1"/>
<dbReference type="RefSeq" id="WP_159038072.1">
    <property type="nucleotide sequence ID" value="NZ_CP024985.1"/>
</dbReference>